<proteinExistence type="predicted"/>
<protein>
    <submittedName>
        <fullName evidence="5">S-adenosyl-L-methionine-dependent methyltransferase</fullName>
    </submittedName>
</protein>
<gene>
    <name evidence="5" type="ORF">CC86DRAFT_449162</name>
</gene>
<dbReference type="Proteomes" id="UP000799424">
    <property type="component" value="Unassembled WGS sequence"/>
</dbReference>
<dbReference type="EMBL" id="MU006239">
    <property type="protein sequence ID" value="KAF2820872.1"/>
    <property type="molecule type" value="Genomic_DNA"/>
</dbReference>
<evidence type="ECO:0000259" key="4">
    <source>
        <dbReference type="Pfam" id="PF13649"/>
    </source>
</evidence>
<dbReference type="CDD" id="cd02440">
    <property type="entry name" value="AdoMet_MTases"/>
    <property type="match status" value="1"/>
</dbReference>
<organism evidence="5 6">
    <name type="scientific">Ophiobolus disseminans</name>
    <dbReference type="NCBI Taxonomy" id="1469910"/>
    <lineage>
        <taxon>Eukaryota</taxon>
        <taxon>Fungi</taxon>
        <taxon>Dikarya</taxon>
        <taxon>Ascomycota</taxon>
        <taxon>Pezizomycotina</taxon>
        <taxon>Dothideomycetes</taxon>
        <taxon>Pleosporomycetidae</taxon>
        <taxon>Pleosporales</taxon>
        <taxon>Pleosporineae</taxon>
        <taxon>Phaeosphaeriaceae</taxon>
        <taxon>Ophiobolus</taxon>
    </lineage>
</organism>
<keyword evidence="6" id="KW-1185">Reference proteome</keyword>
<dbReference type="InterPro" id="IPR041698">
    <property type="entry name" value="Methyltransf_25"/>
</dbReference>
<evidence type="ECO:0000313" key="5">
    <source>
        <dbReference type="EMBL" id="KAF2820872.1"/>
    </source>
</evidence>
<accession>A0A6A6ZIB3</accession>
<dbReference type="GO" id="GO:0008168">
    <property type="term" value="F:methyltransferase activity"/>
    <property type="evidence" value="ECO:0007669"/>
    <property type="project" value="UniProtKB-KW"/>
</dbReference>
<dbReference type="AlphaFoldDB" id="A0A6A6ZIB3"/>
<dbReference type="OrthoDB" id="3436015at2759"/>
<dbReference type="Pfam" id="PF13649">
    <property type="entry name" value="Methyltransf_25"/>
    <property type="match status" value="1"/>
</dbReference>
<dbReference type="InterPro" id="IPR029063">
    <property type="entry name" value="SAM-dependent_MTases_sf"/>
</dbReference>
<feature type="domain" description="Methyltransferase" evidence="4">
    <location>
        <begin position="51"/>
        <end position="153"/>
    </location>
</feature>
<evidence type="ECO:0000313" key="6">
    <source>
        <dbReference type="Proteomes" id="UP000799424"/>
    </source>
</evidence>
<dbReference type="PANTHER" id="PTHR43464">
    <property type="entry name" value="METHYLTRANSFERASE"/>
    <property type="match status" value="1"/>
</dbReference>
<keyword evidence="2 5" id="KW-0808">Transferase</keyword>
<sequence>MMAGKTLVERWYDAHAKVEEHRLDEGRLEFEVTMWIINSCLSKLRLRGANILDVGGGPGRYAIAQANQGHQVTLIDLSEKSLDVARMNAEKEAVQLKAIIHANALDISQHSLLEASHGSFDIVLCLGPLYHLVAPEERASVIRNCILMAKPGGYILLAYVTIYAHLRDLARREPSRFASEWNFYRQYLDSGEYTRNPDTTSFHVHPADLLEEFLEFRDQVNVEKVLSCEGFLGSSGAKGLATLNEAEMKRWIDVVMLSADRVETLNCADHLLVILRK</sequence>
<dbReference type="SUPFAM" id="SSF53335">
    <property type="entry name" value="S-adenosyl-L-methionine-dependent methyltransferases"/>
    <property type="match status" value="1"/>
</dbReference>
<name>A0A6A6ZIB3_9PLEO</name>
<keyword evidence="1 5" id="KW-0489">Methyltransferase</keyword>
<keyword evidence="3" id="KW-0949">S-adenosyl-L-methionine</keyword>
<reference evidence="5" key="1">
    <citation type="journal article" date="2020" name="Stud. Mycol.">
        <title>101 Dothideomycetes genomes: a test case for predicting lifestyles and emergence of pathogens.</title>
        <authorList>
            <person name="Haridas S."/>
            <person name="Albert R."/>
            <person name="Binder M."/>
            <person name="Bloem J."/>
            <person name="Labutti K."/>
            <person name="Salamov A."/>
            <person name="Andreopoulos B."/>
            <person name="Baker S."/>
            <person name="Barry K."/>
            <person name="Bills G."/>
            <person name="Bluhm B."/>
            <person name="Cannon C."/>
            <person name="Castanera R."/>
            <person name="Culley D."/>
            <person name="Daum C."/>
            <person name="Ezra D."/>
            <person name="Gonzalez J."/>
            <person name="Henrissat B."/>
            <person name="Kuo A."/>
            <person name="Liang C."/>
            <person name="Lipzen A."/>
            <person name="Lutzoni F."/>
            <person name="Magnuson J."/>
            <person name="Mondo S."/>
            <person name="Nolan M."/>
            <person name="Ohm R."/>
            <person name="Pangilinan J."/>
            <person name="Park H.-J."/>
            <person name="Ramirez L."/>
            <person name="Alfaro M."/>
            <person name="Sun H."/>
            <person name="Tritt A."/>
            <person name="Yoshinaga Y."/>
            <person name="Zwiers L.-H."/>
            <person name="Turgeon B."/>
            <person name="Goodwin S."/>
            <person name="Spatafora J."/>
            <person name="Crous P."/>
            <person name="Grigoriev I."/>
        </authorList>
    </citation>
    <scope>NUCLEOTIDE SEQUENCE</scope>
    <source>
        <strain evidence="5">CBS 113818</strain>
    </source>
</reference>
<dbReference type="PANTHER" id="PTHR43464:SF19">
    <property type="entry name" value="UBIQUINONE BIOSYNTHESIS O-METHYLTRANSFERASE, MITOCHONDRIAL"/>
    <property type="match status" value="1"/>
</dbReference>
<dbReference type="Gene3D" id="3.40.50.150">
    <property type="entry name" value="Vaccinia Virus protein VP39"/>
    <property type="match status" value="1"/>
</dbReference>
<evidence type="ECO:0000256" key="2">
    <source>
        <dbReference type="ARBA" id="ARBA00022679"/>
    </source>
</evidence>
<evidence type="ECO:0000256" key="1">
    <source>
        <dbReference type="ARBA" id="ARBA00022603"/>
    </source>
</evidence>
<dbReference type="GO" id="GO:0032259">
    <property type="term" value="P:methylation"/>
    <property type="evidence" value="ECO:0007669"/>
    <property type="project" value="UniProtKB-KW"/>
</dbReference>
<evidence type="ECO:0000256" key="3">
    <source>
        <dbReference type="ARBA" id="ARBA00022691"/>
    </source>
</evidence>